<feature type="chain" id="PRO_5017017327" evidence="2">
    <location>
        <begin position="22"/>
        <end position="363"/>
    </location>
</feature>
<feature type="region of interest" description="Disordered" evidence="1">
    <location>
        <begin position="68"/>
        <end position="119"/>
    </location>
</feature>
<evidence type="ECO:0000313" key="4">
    <source>
        <dbReference type="EMBL" id="RDB25845.1"/>
    </source>
</evidence>
<dbReference type="OrthoDB" id="5959761at2759"/>
<reference evidence="4" key="1">
    <citation type="submission" date="2018-04" db="EMBL/GenBank/DDBJ databases">
        <title>Whole genome sequencing of Hypsizygus marmoreus.</title>
        <authorList>
            <person name="Choi I.-G."/>
            <person name="Min B."/>
            <person name="Kim J.-G."/>
            <person name="Kim S."/>
            <person name="Oh Y.-L."/>
            <person name="Kong W.-S."/>
            <person name="Park H."/>
            <person name="Jeong J."/>
            <person name="Song E.-S."/>
        </authorList>
    </citation>
    <scope>NUCLEOTIDE SEQUENCE [LARGE SCALE GENOMIC DNA]</scope>
    <source>
        <strain evidence="4">51987-8</strain>
    </source>
</reference>
<proteinExistence type="predicted"/>
<dbReference type="InterPro" id="IPR017853">
    <property type="entry name" value="GH"/>
</dbReference>
<dbReference type="InterPro" id="IPR024655">
    <property type="entry name" value="Asl1_glyco_hydro_catalytic"/>
</dbReference>
<protein>
    <submittedName>
        <fullName evidence="4">Alkali-sensitive linkage protein 1</fullName>
    </submittedName>
</protein>
<dbReference type="InterPro" id="IPR053183">
    <property type="entry name" value="ASL1"/>
</dbReference>
<evidence type="ECO:0000259" key="3">
    <source>
        <dbReference type="Pfam" id="PF11790"/>
    </source>
</evidence>
<organism evidence="4 5">
    <name type="scientific">Hypsizygus marmoreus</name>
    <name type="common">White beech mushroom</name>
    <name type="synonym">Agaricus marmoreus</name>
    <dbReference type="NCBI Taxonomy" id="39966"/>
    <lineage>
        <taxon>Eukaryota</taxon>
        <taxon>Fungi</taxon>
        <taxon>Dikarya</taxon>
        <taxon>Basidiomycota</taxon>
        <taxon>Agaricomycotina</taxon>
        <taxon>Agaricomycetes</taxon>
        <taxon>Agaricomycetidae</taxon>
        <taxon>Agaricales</taxon>
        <taxon>Tricholomatineae</taxon>
        <taxon>Lyophyllaceae</taxon>
        <taxon>Hypsizygus</taxon>
    </lineage>
</organism>
<dbReference type="SUPFAM" id="SSF51445">
    <property type="entry name" value="(Trans)glycosidases"/>
    <property type="match status" value="1"/>
</dbReference>
<dbReference type="EMBL" id="LUEZ02000040">
    <property type="protein sequence ID" value="RDB25845.1"/>
    <property type="molecule type" value="Genomic_DNA"/>
</dbReference>
<dbReference type="STRING" id="39966.A0A369JZS7"/>
<keyword evidence="5" id="KW-1185">Reference proteome</keyword>
<gene>
    <name evidence="4" type="primary">asl1_1</name>
    <name evidence="4" type="ORF">Hypma_006713</name>
</gene>
<accession>A0A369JZS7</accession>
<evidence type="ECO:0000256" key="1">
    <source>
        <dbReference type="SAM" id="MobiDB-lite"/>
    </source>
</evidence>
<evidence type="ECO:0000313" key="5">
    <source>
        <dbReference type="Proteomes" id="UP000076154"/>
    </source>
</evidence>
<dbReference type="AlphaFoldDB" id="A0A369JZS7"/>
<dbReference type="GO" id="GO:0009277">
    <property type="term" value="C:fungal-type cell wall"/>
    <property type="evidence" value="ECO:0007669"/>
    <property type="project" value="TreeGrafter"/>
</dbReference>
<evidence type="ECO:0000256" key="2">
    <source>
        <dbReference type="SAM" id="SignalP"/>
    </source>
</evidence>
<dbReference type="GO" id="GO:0071966">
    <property type="term" value="P:fungal-type cell wall polysaccharide metabolic process"/>
    <property type="evidence" value="ECO:0007669"/>
    <property type="project" value="TreeGrafter"/>
</dbReference>
<dbReference type="PANTHER" id="PTHR34154">
    <property type="entry name" value="ALKALI-SENSITIVE LINKAGE PROTEIN 1"/>
    <property type="match status" value="1"/>
</dbReference>
<keyword evidence="2" id="KW-0732">Signal</keyword>
<feature type="signal peptide" evidence="2">
    <location>
        <begin position="1"/>
        <end position="21"/>
    </location>
</feature>
<feature type="compositionally biased region" description="Low complexity" evidence="1">
    <location>
        <begin position="101"/>
        <end position="117"/>
    </location>
</feature>
<comment type="caution">
    <text evidence="4">The sequence shown here is derived from an EMBL/GenBank/DDBJ whole genome shotgun (WGS) entry which is preliminary data.</text>
</comment>
<dbReference type="InParanoid" id="A0A369JZS7"/>
<name>A0A369JZS7_HYPMA</name>
<sequence>MFLKNCSLSFLLFALVPSTIAANHGLRAKRLNHHHCHHHAPSSNGSLGSTGHEATVVATTTQSAALPATHTHRTTIRATTSNSPPQPVTHSSTTSVGYPISSTFTQSQTTPTTVGTSRLTPNGIKAGIAGGDAYPFLKDHIGWWYDWSPRPSKPGMPIAVPMLWGVGTTDSTDAARLADFKKIKTAPPFVLAYEEPDCPPGFGSAGVSVSAGVSGWESLIVPLGNRGTLIGSPSMCKQADETWLADFRSKISTDWDFTAIHINKNNLAGVKKDIDHYWETYKKPIWVTEFACVNDHNGFVPCTDQEEIDTFIKEIVPFLEANEHVYAYAYSNGLGLGDVWPLMKGNSLSASGRTYLAAISKYH</sequence>
<dbReference type="Proteomes" id="UP000076154">
    <property type="component" value="Unassembled WGS sequence"/>
</dbReference>
<dbReference type="Pfam" id="PF11790">
    <property type="entry name" value="Glyco_hydro_cc"/>
    <property type="match status" value="1"/>
</dbReference>
<dbReference type="PANTHER" id="PTHR34154:SF14">
    <property type="entry name" value="ASL1-LIKE GLYCOSYL HYDROLASE CATALYTIC DOMAIN-CONTAINING PROTEIN"/>
    <property type="match status" value="1"/>
</dbReference>
<feature type="domain" description="Asl1-like glycosyl hydrolase catalytic" evidence="3">
    <location>
        <begin position="137"/>
        <end position="355"/>
    </location>
</feature>